<evidence type="ECO:0000313" key="6">
    <source>
        <dbReference type="EMBL" id="ACM18625.1"/>
    </source>
</evidence>
<evidence type="ECO:0000256" key="2">
    <source>
        <dbReference type="ARBA" id="ARBA00023125"/>
    </source>
</evidence>
<keyword evidence="7" id="KW-1185">Reference proteome</keyword>
<feature type="domain" description="IclR-ED" evidence="5">
    <location>
        <begin position="75"/>
        <end position="259"/>
    </location>
</feature>
<evidence type="ECO:0000259" key="4">
    <source>
        <dbReference type="PROSITE" id="PS51077"/>
    </source>
</evidence>
<gene>
    <name evidence="6" type="ordered locus">Geob_0253</name>
</gene>
<dbReference type="PROSITE" id="PS51078">
    <property type="entry name" value="ICLR_ED"/>
    <property type="match status" value="1"/>
</dbReference>
<dbReference type="Gene3D" id="3.30.450.40">
    <property type="match status" value="1"/>
</dbReference>
<evidence type="ECO:0000256" key="1">
    <source>
        <dbReference type="ARBA" id="ARBA00023015"/>
    </source>
</evidence>
<dbReference type="PROSITE" id="PS51077">
    <property type="entry name" value="HTH_ICLR"/>
    <property type="match status" value="1"/>
</dbReference>
<dbReference type="AlphaFoldDB" id="B9M967"/>
<protein>
    <submittedName>
        <fullName evidence="6">Helix-turn-helix transcriptional regulator, IclR family</fullName>
    </submittedName>
</protein>
<dbReference type="SMART" id="SM00346">
    <property type="entry name" value="HTH_ICLR"/>
    <property type="match status" value="1"/>
</dbReference>
<dbReference type="InterPro" id="IPR005471">
    <property type="entry name" value="Tscrpt_reg_IclR_N"/>
</dbReference>
<evidence type="ECO:0000256" key="3">
    <source>
        <dbReference type="ARBA" id="ARBA00023163"/>
    </source>
</evidence>
<dbReference type="PANTHER" id="PTHR30136">
    <property type="entry name" value="HELIX-TURN-HELIX TRANSCRIPTIONAL REGULATOR, ICLR FAMILY"/>
    <property type="match status" value="1"/>
</dbReference>
<accession>B9M967</accession>
<dbReference type="Pfam" id="PF01614">
    <property type="entry name" value="IclR_C"/>
    <property type="match status" value="1"/>
</dbReference>
<dbReference type="KEGG" id="geo:Geob_0253"/>
<dbReference type="GO" id="GO:0045892">
    <property type="term" value="P:negative regulation of DNA-templated transcription"/>
    <property type="evidence" value="ECO:0007669"/>
    <property type="project" value="TreeGrafter"/>
</dbReference>
<dbReference type="HOGENOM" id="CLU_062618_5_5_7"/>
<dbReference type="STRING" id="316067.Geob_0253"/>
<dbReference type="OrthoDB" id="13103at2"/>
<dbReference type="eggNOG" id="COG1414">
    <property type="taxonomic scope" value="Bacteria"/>
</dbReference>
<dbReference type="InterPro" id="IPR029016">
    <property type="entry name" value="GAF-like_dom_sf"/>
</dbReference>
<dbReference type="Proteomes" id="UP000007721">
    <property type="component" value="Chromosome"/>
</dbReference>
<dbReference type="InterPro" id="IPR014757">
    <property type="entry name" value="Tscrpt_reg_IclR_C"/>
</dbReference>
<dbReference type="GO" id="GO:0003677">
    <property type="term" value="F:DNA binding"/>
    <property type="evidence" value="ECO:0007669"/>
    <property type="project" value="UniProtKB-KW"/>
</dbReference>
<dbReference type="InterPro" id="IPR036388">
    <property type="entry name" value="WH-like_DNA-bd_sf"/>
</dbReference>
<evidence type="ECO:0000259" key="5">
    <source>
        <dbReference type="PROSITE" id="PS51078"/>
    </source>
</evidence>
<dbReference type="Pfam" id="PF09339">
    <property type="entry name" value="HTH_IclR"/>
    <property type="match status" value="1"/>
</dbReference>
<dbReference type="PANTHER" id="PTHR30136:SF24">
    <property type="entry name" value="HTH-TYPE TRANSCRIPTIONAL REPRESSOR ALLR"/>
    <property type="match status" value="1"/>
</dbReference>
<feature type="domain" description="HTH iclR-type" evidence="4">
    <location>
        <begin position="12"/>
        <end position="74"/>
    </location>
</feature>
<keyword evidence="3" id="KW-0804">Transcription</keyword>
<reference evidence="6 7" key="1">
    <citation type="submission" date="2009-01" db="EMBL/GenBank/DDBJ databases">
        <title>Complete sequence of Geobacter sp. FRC-32.</title>
        <authorList>
            <consortium name="US DOE Joint Genome Institute"/>
            <person name="Lucas S."/>
            <person name="Copeland A."/>
            <person name="Lapidus A."/>
            <person name="Glavina del Rio T."/>
            <person name="Dalin E."/>
            <person name="Tice H."/>
            <person name="Bruce D."/>
            <person name="Goodwin L."/>
            <person name="Pitluck S."/>
            <person name="Saunders E."/>
            <person name="Brettin T."/>
            <person name="Detter J.C."/>
            <person name="Han C."/>
            <person name="Larimer F."/>
            <person name="Land M."/>
            <person name="Hauser L."/>
            <person name="Kyrpides N."/>
            <person name="Ovchinnikova G."/>
            <person name="Kostka J."/>
            <person name="Richardson P."/>
        </authorList>
    </citation>
    <scope>NUCLEOTIDE SEQUENCE [LARGE SCALE GENOMIC DNA]</scope>
    <source>
        <strain evidence="7">DSM 22248 / JCM 15807 / FRC-32</strain>
    </source>
</reference>
<organism evidence="6 7">
    <name type="scientific">Geotalea daltonii (strain DSM 22248 / JCM 15807 / FRC-32)</name>
    <name type="common">Geobacter daltonii</name>
    <dbReference type="NCBI Taxonomy" id="316067"/>
    <lineage>
        <taxon>Bacteria</taxon>
        <taxon>Pseudomonadati</taxon>
        <taxon>Thermodesulfobacteriota</taxon>
        <taxon>Desulfuromonadia</taxon>
        <taxon>Geobacterales</taxon>
        <taxon>Geobacteraceae</taxon>
        <taxon>Geotalea</taxon>
    </lineage>
</organism>
<dbReference type="SUPFAM" id="SSF55781">
    <property type="entry name" value="GAF domain-like"/>
    <property type="match status" value="1"/>
</dbReference>
<keyword evidence="1" id="KW-0805">Transcription regulation</keyword>
<sequence>MAKNVKKKNYTIRSVSNAFDLLEQFHGDVSEMGLTDLSQNLQLTKNNVFRLLATLQSRHYVEHDSHTEKYRLGFKTVELGQTVIRQRGRLNNSREIIEELVKECNETVCVSVMKDFCSVNLDVVECDHPLRVIPRIGVRLPAYCTAAGKSQIAYFADDILKKYLSENQLQPHTENTIIIPEQLKRHLREVASQGYAIENEELDIGVVSVAAPIRDYMSRIIGAVTLLGPSQRLSTKLMESTFIPLVMKGAGEISAKLGYCGGQAEEIHPVLLGRAQG</sequence>
<dbReference type="Gene3D" id="1.10.10.10">
    <property type="entry name" value="Winged helix-like DNA-binding domain superfamily/Winged helix DNA-binding domain"/>
    <property type="match status" value="1"/>
</dbReference>
<name>B9M967_GEODF</name>
<evidence type="ECO:0000313" key="7">
    <source>
        <dbReference type="Proteomes" id="UP000007721"/>
    </source>
</evidence>
<dbReference type="RefSeq" id="WP_012645354.1">
    <property type="nucleotide sequence ID" value="NC_011979.1"/>
</dbReference>
<dbReference type="SUPFAM" id="SSF46785">
    <property type="entry name" value="Winged helix' DNA-binding domain"/>
    <property type="match status" value="1"/>
</dbReference>
<dbReference type="FunFam" id="1.10.10.10:FF:000056">
    <property type="entry name" value="IclR family transcriptional regulator"/>
    <property type="match status" value="1"/>
</dbReference>
<dbReference type="InterPro" id="IPR050707">
    <property type="entry name" value="HTH_MetabolicPath_Reg"/>
</dbReference>
<dbReference type="EMBL" id="CP001390">
    <property type="protein sequence ID" value="ACM18625.1"/>
    <property type="molecule type" value="Genomic_DNA"/>
</dbReference>
<keyword evidence="2" id="KW-0238">DNA-binding</keyword>
<dbReference type="InterPro" id="IPR036390">
    <property type="entry name" value="WH_DNA-bd_sf"/>
</dbReference>
<dbReference type="GO" id="GO:0003700">
    <property type="term" value="F:DNA-binding transcription factor activity"/>
    <property type="evidence" value="ECO:0007669"/>
    <property type="project" value="TreeGrafter"/>
</dbReference>
<proteinExistence type="predicted"/>